<dbReference type="Pfam" id="PF23981">
    <property type="entry name" value="DUF7305"/>
    <property type="match status" value="1"/>
</dbReference>
<evidence type="ECO:0000313" key="4">
    <source>
        <dbReference type="Proteomes" id="UP001500880"/>
    </source>
</evidence>
<sequence>MNVYDKKQTIHNETGAALVSVLMVFVVFLILGVSLLGTVAGNLQRTSGERSSQATYYIAEAGMNYKLKQLKLNIQDAYEDSTSSPIFFNKVEKILDDKISGELKTFEPSFGEQPVATVKIEDLAREENHSERKYKISSTGTIGNQSRTVATVFTLNWQEKNESTFYIPEEMALFTVEPFTLTGDAFIEGDIGTLATVDIKKESNHKGEVFEDIQLDEDVSLEMPPFPSVQDYKEREFDRNQSELALDQNYSFSKINLKSDLDINTLNSDKQLVVEQLDLNGHDIEISGTGKLDIFITDDLNLVRGRHHGSDRGSINTNGTTESLNIYLKGSDKKITLKGDQVINGSLFAEDADINLEPGARKNNRNGILGHIFSGGDSFNLNGNASTDSKIIYMPNAHFDLRGGGGTEPNIKGSIVAKSIGKSKNKLSGNIHIQYGLDKDVPLPVETGSPNEEPDIKQLFKREPIREVN</sequence>
<accession>A0ABP3LD81</accession>
<dbReference type="Proteomes" id="UP001500880">
    <property type="component" value="Unassembled WGS sequence"/>
</dbReference>
<evidence type="ECO:0000259" key="2">
    <source>
        <dbReference type="Pfam" id="PF23981"/>
    </source>
</evidence>
<gene>
    <name evidence="3" type="ORF">GCM10008986_26750</name>
</gene>
<evidence type="ECO:0000313" key="3">
    <source>
        <dbReference type="EMBL" id="GAA0498316.1"/>
    </source>
</evidence>
<protein>
    <recommendedName>
        <fullName evidence="2">DUF7305 domain-containing protein</fullName>
    </recommendedName>
</protein>
<reference evidence="4" key="1">
    <citation type="journal article" date="2019" name="Int. J. Syst. Evol. Microbiol.">
        <title>The Global Catalogue of Microorganisms (GCM) 10K type strain sequencing project: providing services to taxonomists for standard genome sequencing and annotation.</title>
        <authorList>
            <consortium name="The Broad Institute Genomics Platform"/>
            <consortium name="The Broad Institute Genome Sequencing Center for Infectious Disease"/>
            <person name="Wu L."/>
            <person name="Ma J."/>
        </authorList>
    </citation>
    <scope>NUCLEOTIDE SEQUENCE [LARGE SCALE GENOMIC DNA]</scope>
    <source>
        <strain evidence="4">JCM 12389</strain>
    </source>
</reference>
<dbReference type="EMBL" id="BAAADO010000005">
    <property type="protein sequence ID" value="GAA0498316.1"/>
    <property type="molecule type" value="Genomic_DNA"/>
</dbReference>
<feature type="domain" description="DUF7305" evidence="2">
    <location>
        <begin position="249"/>
        <end position="359"/>
    </location>
</feature>
<dbReference type="RefSeq" id="WP_343842017.1">
    <property type="nucleotide sequence ID" value="NZ_BAAADO010000005.1"/>
</dbReference>
<proteinExistence type="predicted"/>
<feature type="transmembrane region" description="Helical" evidence="1">
    <location>
        <begin position="16"/>
        <end position="37"/>
    </location>
</feature>
<dbReference type="InterPro" id="IPR055729">
    <property type="entry name" value="DUF7305"/>
</dbReference>
<organism evidence="3 4">
    <name type="scientific">Salinibacillus aidingensis</name>
    <dbReference type="NCBI Taxonomy" id="237684"/>
    <lineage>
        <taxon>Bacteria</taxon>
        <taxon>Bacillati</taxon>
        <taxon>Bacillota</taxon>
        <taxon>Bacilli</taxon>
        <taxon>Bacillales</taxon>
        <taxon>Bacillaceae</taxon>
        <taxon>Salinibacillus</taxon>
    </lineage>
</organism>
<evidence type="ECO:0000256" key="1">
    <source>
        <dbReference type="SAM" id="Phobius"/>
    </source>
</evidence>
<name>A0ABP3LD81_9BACI</name>
<keyword evidence="1" id="KW-1133">Transmembrane helix</keyword>
<keyword evidence="4" id="KW-1185">Reference proteome</keyword>
<keyword evidence="1" id="KW-0472">Membrane</keyword>
<comment type="caution">
    <text evidence="3">The sequence shown here is derived from an EMBL/GenBank/DDBJ whole genome shotgun (WGS) entry which is preliminary data.</text>
</comment>
<keyword evidence="1" id="KW-0812">Transmembrane</keyword>